<evidence type="ECO:0000313" key="1">
    <source>
        <dbReference type="EMBL" id="GAA5512520.1"/>
    </source>
</evidence>
<evidence type="ECO:0000313" key="2">
    <source>
        <dbReference type="Proteomes" id="UP001401887"/>
    </source>
</evidence>
<dbReference type="EMBL" id="BAABRP010000002">
    <property type="protein sequence ID" value="GAA5512520.1"/>
    <property type="molecule type" value="Genomic_DNA"/>
</dbReference>
<gene>
    <name evidence="1" type="ORF">Dcar01_01234</name>
</gene>
<sequence>MDFDQALALADRLFVTACRGNLSGGEYLRARYLLYLVKCHRQHFYLHGLHGRDIDDPAIQNPSPERTTRARLRELAQLARNARQIGRPYRAFEVLHNTGKYSCLQASRVS</sequence>
<dbReference type="Proteomes" id="UP001401887">
    <property type="component" value="Unassembled WGS sequence"/>
</dbReference>
<comment type="caution">
    <text evidence="1">The sequence shown here is derived from an EMBL/GenBank/DDBJ whole genome shotgun (WGS) entry which is preliminary data.</text>
</comment>
<dbReference type="RefSeq" id="WP_345462510.1">
    <property type="nucleotide sequence ID" value="NZ_BAABRP010000002.1"/>
</dbReference>
<keyword evidence="2" id="KW-1185">Reference proteome</keyword>
<protein>
    <recommendedName>
        <fullName evidence="3">HEPN domain-containing protein</fullName>
    </recommendedName>
</protein>
<evidence type="ECO:0008006" key="3">
    <source>
        <dbReference type="Google" id="ProtNLM"/>
    </source>
</evidence>
<organism evidence="1 2">
    <name type="scientific">Deinococcus carri</name>
    <dbReference type="NCBI Taxonomy" id="1211323"/>
    <lineage>
        <taxon>Bacteria</taxon>
        <taxon>Thermotogati</taxon>
        <taxon>Deinococcota</taxon>
        <taxon>Deinococci</taxon>
        <taxon>Deinococcales</taxon>
        <taxon>Deinococcaceae</taxon>
        <taxon>Deinococcus</taxon>
    </lineage>
</organism>
<proteinExistence type="predicted"/>
<reference evidence="1 2" key="1">
    <citation type="submission" date="2024-02" db="EMBL/GenBank/DDBJ databases">
        <title>Deinococcus carri NBRC 110142.</title>
        <authorList>
            <person name="Ichikawa N."/>
            <person name="Katano-Makiyama Y."/>
            <person name="Hidaka K."/>
        </authorList>
    </citation>
    <scope>NUCLEOTIDE SEQUENCE [LARGE SCALE GENOMIC DNA]</scope>
    <source>
        <strain evidence="1 2">NBRC 110142</strain>
    </source>
</reference>
<accession>A0ABP9W571</accession>
<name>A0ABP9W571_9DEIO</name>